<dbReference type="RefSeq" id="WP_023843901.1">
    <property type="nucleotide sequence ID" value="NZ_AZAJ01000001.1"/>
</dbReference>
<dbReference type="Proteomes" id="UP000019483">
    <property type="component" value="Unassembled WGS sequence"/>
</dbReference>
<keyword evidence="2" id="KW-1185">Reference proteome</keyword>
<dbReference type="OrthoDB" id="124060at2157"/>
<accession>W9DMJ5</accession>
<organism evidence="1 2">
    <name type="scientific">Methanolobus tindarius DSM 2278</name>
    <dbReference type="NCBI Taxonomy" id="1090322"/>
    <lineage>
        <taxon>Archaea</taxon>
        <taxon>Methanobacteriati</taxon>
        <taxon>Methanobacteriota</taxon>
        <taxon>Stenosarchaea group</taxon>
        <taxon>Methanomicrobia</taxon>
        <taxon>Methanosarcinales</taxon>
        <taxon>Methanosarcinaceae</taxon>
        <taxon>Methanolobus</taxon>
    </lineage>
</organism>
<comment type="caution">
    <text evidence="1">The sequence shown here is derived from an EMBL/GenBank/DDBJ whole genome shotgun (WGS) entry which is preliminary data.</text>
</comment>
<evidence type="ECO:0000313" key="1">
    <source>
        <dbReference type="EMBL" id="ETA66764.1"/>
    </source>
</evidence>
<evidence type="ECO:0000313" key="2">
    <source>
        <dbReference type="Proteomes" id="UP000019483"/>
    </source>
</evidence>
<dbReference type="EMBL" id="AZAJ01000001">
    <property type="protein sequence ID" value="ETA66764.1"/>
    <property type="molecule type" value="Genomic_DNA"/>
</dbReference>
<sequence length="87" mass="9972">MSENKKDENKLAEEMEGKSTSRLLLENTFYKPFDAETPSAPGFKIEFTQHKSAGLQSASDMWIDKDRLFEGVRDKKDIEKIKKMSGL</sequence>
<proteinExistence type="predicted"/>
<dbReference type="STRING" id="1090322.MettiDRAFT_0164"/>
<protein>
    <submittedName>
        <fullName evidence="1">Uncharacterized protein</fullName>
    </submittedName>
</protein>
<reference evidence="1 2" key="1">
    <citation type="submission" date="2013-08" db="EMBL/GenBank/DDBJ databases">
        <authorList>
            <consortium name="DOE Joint Genome Institute"/>
            <person name="Eisen J."/>
            <person name="Huntemann M."/>
            <person name="Han J."/>
            <person name="Chen A."/>
            <person name="Kyrpides N."/>
            <person name="Mavromatis K."/>
            <person name="Markowitz V."/>
            <person name="Palaniappan K."/>
            <person name="Ivanova N."/>
            <person name="Schaumberg A."/>
            <person name="Pati A."/>
            <person name="Liolios K."/>
            <person name="Nordberg H.P."/>
            <person name="Cantor M.N."/>
            <person name="Hua S.X."/>
            <person name="Woyke T."/>
        </authorList>
    </citation>
    <scope>NUCLEOTIDE SEQUENCE [LARGE SCALE GENOMIC DNA]</scope>
    <source>
        <strain evidence="1 2">DSM 2278</strain>
    </source>
</reference>
<name>W9DMJ5_METTI</name>
<dbReference type="AlphaFoldDB" id="W9DMJ5"/>
<gene>
    <name evidence="1" type="ORF">MettiDRAFT_0164</name>
</gene>